<evidence type="ECO:0000313" key="12">
    <source>
        <dbReference type="Proteomes" id="UP000199628"/>
    </source>
</evidence>
<evidence type="ECO:0000256" key="5">
    <source>
        <dbReference type="ARBA" id="ARBA00022692"/>
    </source>
</evidence>
<comment type="subcellular location">
    <subcellularLocation>
        <location evidence="1 9">Cell inner membrane</location>
        <topology evidence="1 9">Multi-pass membrane protein</topology>
    </subcellularLocation>
</comment>
<dbReference type="Proteomes" id="UP000199628">
    <property type="component" value="Unassembled WGS sequence"/>
</dbReference>
<proteinExistence type="inferred from homology"/>
<comment type="function">
    <text evidence="9">Part of the tripartite ATP-independent periplasmic (TRAP) transport system.</text>
</comment>
<feature type="transmembrane region" description="Helical" evidence="9">
    <location>
        <begin position="74"/>
        <end position="93"/>
    </location>
</feature>
<evidence type="ECO:0000259" key="10">
    <source>
        <dbReference type="Pfam" id="PF04290"/>
    </source>
</evidence>
<sequence length="272" mass="30628">MHEEETVIGGDEPSVAINDPGEIDRGEHGRGDRFVVNLSNVVAWLFPILMIAICAQVVLRQAGNNQAWLDDFQWWLYGAAVLVGVAYAVTTNSHVRVDIFYDNFDPRRKARIDVFALAWCFLPFVILSWDVTLGYAISSVVADEGSDSPNGLHNLWILKVVLNLSFVLIAMATWSMYKRRLKVLTAPTLGRKLLYALPSTMFAINLAAYYAIYVYHWLTLPEGENPRAIARKPIFDEFEAGPWDIKYTIVITVVLTIVVVGLALLRDARRAR</sequence>
<accession>A0A1G6ZRJ6</accession>
<name>A0A1G6ZRJ6_9RHOB</name>
<feature type="transmembrane region" description="Helical" evidence="9">
    <location>
        <begin position="245"/>
        <end position="265"/>
    </location>
</feature>
<dbReference type="AlphaFoldDB" id="A0A1G6ZRJ6"/>
<keyword evidence="5 9" id="KW-0812">Transmembrane</keyword>
<comment type="similarity">
    <text evidence="8 9">Belongs to the TRAP transporter small permease family.</text>
</comment>
<dbReference type="RefSeq" id="WP_093034361.1">
    <property type="nucleotide sequence ID" value="NZ_FMZV01000013.1"/>
</dbReference>
<dbReference type="GO" id="GO:0022857">
    <property type="term" value="F:transmembrane transporter activity"/>
    <property type="evidence" value="ECO:0007669"/>
    <property type="project" value="UniProtKB-UniRule"/>
</dbReference>
<dbReference type="GO" id="GO:0005886">
    <property type="term" value="C:plasma membrane"/>
    <property type="evidence" value="ECO:0007669"/>
    <property type="project" value="UniProtKB-SubCell"/>
</dbReference>
<feature type="transmembrane region" description="Helical" evidence="9">
    <location>
        <begin position="193"/>
        <end position="212"/>
    </location>
</feature>
<dbReference type="InterPro" id="IPR007387">
    <property type="entry name" value="TRAP_DctQ"/>
</dbReference>
<keyword evidence="3" id="KW-1003">Cell membrane</keyword>
<keyword evidence="12" id="KW-1185">Reference proteome</keyword>
<evidence type="ECO:0000256" key="2">
    <source>
        <dbReference type="ARBA" id="ARBA00022448"/>
    </source>
</evidence>
<feature type="transmembrane region" description="Helical" evidence="9">
    <location>
        <begin position="34"/>
        <end position="59"/>
    </location>
</feature>
<comment type="subunit">
    <text evidence="9">The complex comprises the extracytoplasmic solute receptor protein and the two transmembrane proteins.</text>
</comment>
<dbReference type="PANTHER" id="PTHR35011">
    <property type="entry name" value="2,3-DIKETO-L-GULONATE TRAP TRANSPORTER SMALL PERMEASE PROTEIN YIAM"/>
    <property type="match status" value="1"/>
</dbReference>
<feature type="transmembrane region" description="Helical" evidence="9">
    <location>
        <begin position="156"/>
        <end position="177"/>
    </location>
</feature>
<dbReference type="STRING" id="639004.SAMN04488239_11357"/>
<dbReference type="InterPro" id="IPR055348">
    <property type="entry name" value="DctQ"/>
</dbReference>
<evidence type="ECO:0000256" key="6">
    <source>
        <dbReference type="ARBA" id="ARBA00022989"/>
    </source>
</evidence>
<comment type="caution">
    <text evidence="9">Lacks conserved residue(s) required for the propagation of feature annotation.</text>
</comment>
<keyword evidence="6 9" id="KW-1133">Transmembrane helix</keyword>
<dbReference type="EMBL" id="FMZV01000013">
    <property type="protein sequence ID" value="SDE04465.1"/>
    <property type="molecule type" value="Genomic_DNA"/>
</dbReference>
<protein>
    <recommendedName>
        <fullName evidence="9">TRAP transporter small permease protein</fullName>
    </recommendedName>
</protein>
<evidence type="ECO:0000313" key="11">
    <source>
        <dbReference type="EMBL" id="SDE04465.1"/>
    </source>
</evidence>
<organism evidence="11 12">
    <name type="scientific">Ruegeria marina</name>
    <dbReference type="NCBI Taxonomy" id="639004"/>
    <lineage>
        <taxon>Bacteria</taxon>
        <taxon>Pseudomonadati</taxon>
        <taxon>Pseudomonadota</taxon>
        <taxon>Alphaproteobacteria</taxon>
        <taxon>Rhodobacterales</taxon>
        <taxon>Roseobacteraceae</taxon>
        <taxon>Ruegeria</taxon>
    </lineage>
</organism>
<keyword evidence="2 9" id="KW-0813">Transport</keyword>
<keyword evidence="4 9" id="KW-0997">Cell inner membrane</keyword>
<evidence type="ECO:0000256" key="1">
    <source>
        <dbReference type="ARBA" id="ARBA00004429"/>
    </source>
</evidence>
<dbReference type="OrthoDB" id="9794346at2"/>
<feature type="domain" description="Tripartite ATP-independent periplasmic transporters DctQ component" evidence="10">
    <location>
        <begin position="49"/>
        <end position="180"/>
    </location>
</feature>
<keyword evidence="7 9" id="KW-0472">Membrane</keyword>
<dbReference type="PANTHER" id="PTHR35011:SF4">
    <property type="entry name" value="SLL1102 PROTEIN"/>
    <property type="match status" value="1"/>
</dbReference>
<evidence type="ECO:0000256" key="9">
    <source>
        <dbReference type="RuleBase" id="RU369079"/>
    </source>
</evidence>
<evidence type="ECO:0000256" key="4">
    <source>
        <dbReference type="ARBA" id="ARBA00022519"/>
    </source>
</evidence>
<dbReference type="Pfam" id="PF04290">
    <property type="entry name" value="DctQ"/>
    <property type="match status" value="1"/>
</dbReference>
<evidence type="ECO:0000256" key="8">
    <source>
        <dbReference type="ARBA" id="ARBA00038436"/>
    </source>
</evidence>
<evidence type="ECO:0000256" key="3">
    <source>
        <dbReference type="ARBA" id="ARBA00022475"/>
    </source>
</evidence>
<reference evidence="12" key="1">
    <citation type="submission" date="2016-10" db="EMBL/GenBank/DDBJ databases">
        <authorList>
            <person name="Varghese N."/>
            <person name="Submissions S."/>
        </authorList>
    </citation>
    <scope>NUCLEOTIDE SEQUENCE [LARGE SCALE GENOMIC DNA]</scope>
    <source>
        <strain evidence="12">CGMCC 1.9108</strain>
    </source>
</reference>
<feature type="transmembrane region" description="Helical" evidence="9">
    <location>
        <begin position="114"/>
        <end position="136"/>
    </location>
</feature>
<gene>
    <name evidence="11" type="ORF">SAMN04488239_11357</name>
</gene>
<evidence type="ECO:0000256" key="7">
    <source>
        <dbReference type="ARBA" id="ARBA00023136"/>
    </source>
</evidence>